<dbReference type="PANTHER" id="PTHR11786">
    <property type="entry name" value="N-HYDROXYARYLAMINE O-ACETYLTRANSFERASE"/>
    <property type="match status" value="1"/>
</dbReference>
<comment type="caution">
    <text evidence="1">The sequence shown here is derived from an EMBL/GenBank/DDBJ whole genome shotgun (WGS) entry which is preliminary data.</text>
</comment>
<dbReference type="PANTHER" id="PTHR11786:SF0">
    <property type="entry name" value="ARYLAMINE N-ACETYLTRANSFERASE 4-RELATED"/>
    <property type="match status" value="1"/>
</dbReference>
<dbReference type="InterPro" id="IPR001447">
    <property type="entry name" value="Arylamine_N-AcTrfase"/>
</dbReference>
<reference evidence="2" key="1">
    <citation type="journal article" date="2019" name="Int. J. Syst. Evol. Microbiol.">
        <title>The Global Catalogue of Microorganisms (GCM) 10K type strain sequencing project: providing services to taxonomists for standard genome sequencing and annotation.</title>
        <authorList>
            <consortium name="The Broad Institute Genomics Platform"/>
            <consortium name="The Broad Institute Genome Sequencing Center for Infectious Disease"/>
            <person name="Wu L."/>
            <person name="Ma J."/>
        </authorList>
    </citation>
    <scope>NUCLEOTIDE SEQUENCE [LARGE SCALE GENOMIC DNA]</scope>
    <source>
        <strain evidence="2">CGMCC 1.15399</strain>
    </source>
</reference>
<keyword evidence="2" id="KW-1185">Reference proteome</keyword>
<accession>A0ABW4GHS9</accession>
<protein>
    <submittedName>
        <fullName evidence="1">Arylamine N-acetyltransferase</fullName>
    </submittedName>
</protein>
<proteinExistence type="predicted"/>
<dbReference type="Pfam" id="PF00797">
    <property type="entry name" value="Acetyltransf_2"/>
    <property type="match status" value="1"/>
</dbReference>
<dbReference type="RefSeq" id="WP_219535586.1">
    <property type="nucleotide sequence ID" value="NZ_JAHKRM010000026.1"/>
</dbReference>
<dbReference type="Proteomes" id="UP001597097">
    <property type="component" value="Unassembled WGS sequence"/>
</dbReference>
<organism evidence="1 2">
    <name type="scientific">Nonomuraea guangzhouensis</name>
    <dbReference type="NCBI Taxonomy" id="1291555"/>
    <lineage>
        <taxon>Bacteria</taxon>
        <taxon>Bacillati</taxon>
        <taxon>Actinomycetota</taxon>
        <taxon>Actinomycetes</taxon>
        <taxon>Streptosporangiales</taxon>
        <taxon>Streptosporangiaceae</taxon>
        <taxon>Nonomuraea</taxon>
    </lineage>
</organism>
<sequence>MNTAAYLRRIGLPDLLDAPPTAENLRRLHVAHIERVPYEALEIWLGRPTTVDPAESAERIIRGRGGYCYHLNGAFSLLIKELGYAVTRHVGGVQGRGGEPAITANHLVLTVRGLPSEDNPGGEWLADLGLGDALHEPLPLVAGIYRQGPFSYGLRHSEVAPEGWRLDHDPSGSFIGMDFDSAPADMSAFTAMHHHLSTSPESGFVRVASVARRDASGVDLLRGLALSRLGNGAHSVTLHTARDYYSALSDVFGLQLDDVSEEEKDALFGKVFEAHEKWVAGTPA</sequence>
<name>A0ABW4GHS9_9ACTN</name>
<evidence type="ECO:0000313" key="1">
    <source>
        <dbReference type="EMBL" id="MFD1541906.1"/>
    </source>
</evidence>
<evidence type="ECO:0000313" key="2">
    <source>
        <dbReference type="Proteomes" id="UP001597097"/>
    </source>
</evidence>
<dbReference type="EMBL" id="JBHUCM010000031">
    <property type="protein sequence ID" value="MFD1541906.1"/>
    <property type="molecule type" value="Genomic_DNA"/>
</dbReference>
<gene>
    <name evidence="1" type="ORF">ACFSJ0_32995</name>
</gene>